<dbReference type="EMBL" id="MQAD01000005">
    <property type="protein sequence ID" value="OOE04766.1"/>
    <property type="molecule type" value="Genomic_DNA"/>
</dbReference>
<dbReference type="AlphaFoldDB" id="A0A1V3FT26"/>
<proteinExistence type="predicted"/>
<gene>
    <name evidence="1" type="ORF">BO219_05055</name>
</gene>
<reference evidence="2" key="1">
    <citation type="submission" date="2016-11" db="EMBL/GenBank/DDBJ databases">
        <title>Draft genome sequence of Anoxybacillus sp. strain 103 isolated from the Qarvajar hot spring in Nagorno-Karabach.</title>
        <authorList>
            <person name="Hovhannisyan P."/>
            <person name="Panosyan H."/>
            <person name="Birkeland N.-K."/>
        </authorList>
    </citation>
    <scope>NUCLEOTIDE SEQUENCE [LARGE SCALE GENOMIC DNA]</scope>
    <source>
        <strain evidence="2">103</strain>
    </source>
</reference>
<keyword evidence="2" id="KW-1185">Reference proteome</keyword>
<sequence>MNCKMSCFIVLTVRIFAYNIYGYREREGINDGRYDETSARCCWDGCMHSFTVSCWIKQLEKENVVLYNVKQYERGGENDVNRLP</sequence>
<name>A0A1V3FT26_9BACL</name>
<evidence type="ECO:0000313" key="1">
    <source>
        <dbReference type="EMBL" id="OOE04766.1"/>
    </source>
</evidence>
<evidence type="ECO:0000313" key="2">
    <source>
        <dbReference type="Proteomes" id="UP000188458"/>
    </source>
</evidence>
<comment type="caution">
    <text evidence="1">The sequence shown here is derived from an EMBL/GenBank/DDBJ whole genome shotgun (WGS) entry which is preliminary data.</text>
</comment>
<organism evidence="1 2">
    <name type="scientific">Anoxybacillus kestanbolensis</name>
    <dbReference type="NCBI Taxonomy" id="227476"/>
    <lineage>
        <taxon>Bacteria</taxon>
        <taxon>Bacillati</taxon>
        <taxon>Bacillota</taxon>
        <taxon>Bacilli</taxon>
        <taxon>Bacillales</taxon>
        <taxon>Anoxybacillaceae</taxon>
        <taxon>Anoxybacillus</taxon>
    </lineage>
</organism>
<protein>
    <submittedName>
        <fullName evidence="1">Uncharacterized protein</fullName>
    </submittedName>
</protein>
<dbReference type="Proteomes" id="UP000188458">
    <property type="component" value="Unassembled WGS sequence"/>
</dbReference>
<accession>A0A1V3FT26</accession>